<dbReference type="AlphaFoldDB" id="A0A6S7AY11"/>
<organism evidence="3 4">
    <name type="scientific">Pararobbsia alpina</name>
    <dbReference type="NCBI Taxonomy" id="621374"/>
    <lineage>
        <taxon>Bacteria</taxon>
        <taxon>Pseudomonadati</taxon>
        <taxon>Pseudomonadota</taxon>
        <taxon>Betaproteobacteria</taxon>
        <taxon>Burkholderiales</taxon>
        <taxon>Burkholderiaceae</taxon>
        <taxon>Pararobbsia</taxon>
    </lineage>
</organism>
<dbReference type="Pfam" id="PF09347">
    <property type="entry name" value="DUF1989"/>
    <property type="match status" value="1"/>
</dbReference>
<dbReference type="RefSeq" id="WP_175102754.1">
    <property type="nucleotide sequence ID" value="NZ_CADIKM010000001.1"/>
</dbReference>
<reference evidence="3 4" key="1">
    <citation type="submission" date="2020-04" db="EMBL/GenBank/DDBJ databases">
        <authorList>
            <person name="De Canck E."/>
        </authorList>
    </citation>
    <scope>NUCLEOTIDE SEQUENCE [LARGE SCALE GENOMIC DNA]</scope>
    <source>
        <strain evidence="3 4">LMG 28138</strain>
    </source>
</reference>
<dbReference type="EMBL" id="CADIKM010000001">
    <property type="protein sequence ID" value="CAB3776683.1"/>
    <property type="molecule type" value="Genomic_DNA"/>
</dbReference>
<protein>
    <recommendedName>
        <fullName evidence="2">DUF1989 domain-containing protein</fullName>
    </recommendedName>
</protein>
<keyword evidence="4" id="KW-1185">Reference proteome</keyword>
<proteinExistence type="predicted"/>
<dbReference type="PANTHER" id="PTHR31527">
    <property type="entry name" value="RE64534P"/>
    <property type="match status" value="1"/>
</dbReference>
<evidence type="ECO:0000313" key="4">
    <source>
        <dbReference type="Proteomes" id="UP000494115"/>
    </source>
</evidence>
<dbReference type="InterPro" id="IPR017792">
    <property type="entry name" value="UAAP1"/>
</dbReference>
<evidence type="ECO:0000259" key="2">
    <source>
        <dbReference type="Pfam" id="PF09347"/>
    </source>
</evidence>
<feature type="domain" description="DUF1989" evidence="2">
    <location>
        <begin position="42"/>
        <end position="213"/>
    </location>
</feature>
<accession>A0A6S7AY11</accession>
<feature type="region of interest" description="Disordered" evidence="1">
    <location>
        <begin position="1"/>
        <end position="25"/>
    </location>
</feature>
<name>A0A6S7AY11_9BURK</name>
<gene>
    <name evidence="3" type="ORF">LMG28138_00200</name>
</gene>
<dbReference type="NCBIfam" id="TIGR03425">
    <property type="entry name" value="urea_degr_2"/>
    <property type="match status" value="1"/>
</dbReference>
<evidence type="ECO:0000256" key="1">
    <source>
        <dbReference type="SAM" id="MobiDB-lite"/>
    </source>
</evidence>
<evidence type="ECO:0000313" key="3">
    <source>
        <dbReference type="EMBL" id="CAB3776683.1"/>
    </source>
</evidence>
<dbReference type="PANTHER" id="PTHR31527:SF0">
    <property type="entry name" value="RE64534P"/>
    <property type="match status" value="1"/>
</dbReference>
<dbReference type="InterPro" id="IPR018959">
    <property type="entry name" value="DUF1989"/>
</dbReference>
<dbReference type="Proteomes" id="UP000494115">
    <property type="component" value="Unassembled WGS sequence"/>
</dbReference>
<sequence>MSLSTSSEFAPVSATTPASQRAPVSSSIGIPSIEAATVWEHIVPAGTHWSGALRRGLALRIVDLEGGANVSTVFYRHDAPLERYNMADTLKAQHTAHLTRGFVLYSDMGRVMASIVADTLGWHDPLAGVGDAALFAGKYGTARYQEHRNAMIRNGRDSLLIELGKHGLGVRDLVANVNFFSKVAVADDGALRFVPNHSAAGDSIDLRFEMNTLVALSTAPHPLDPNPVYAPRPVKLVAYRVYTPDERVPADDFCRNFRPENVRGFINTDMLYA</sequence>